<dbReference type="RefSeq" id="WP_104849128.1">
    <property type="nucleotide sequence ID" value="NZ_PKOZ01000004.1"/>
</dbReference>
<dbReference type="PROSITE" id="PS50975">
    <property type="entry name" value="ATP_GRASP"/>
    <property type="match status" value="1"/>
</dbReference>
<dbReference type="PANTHER" id="PTHR21621">
    <property type="entry name" value="RIBOSOMAL PROTEIN S6 MODIFICATION PROTEIN"/>
    <property type="match status" value="1"/>
</dbReference>
<dbReference type="GO" id="GO:0046872">
    <property type="term" value="F:metal ion binding"/>
    <property type="evidence" value="ECO:0007669"/>
    <property type="project" value="UniProtKB-KW"/>
</dbReference>
<keyword evidence="2 4" id="KW-0547">Nucleotide-binding</keyword>
<organism evidence="6 7">
    <name type="scientific">Pradoshia eiseniae</name>
    <dbReference type="NCBI Taxonomy" id="2064768"/>
    <lineage>
        <taxon>Bacteria</taxon>
        <taxon>Bacillati</taxon>
        <taxon>Bacillota</taxon>
        <taxon>Bacilli</taxon>
        <taxon>Bacillales</taxon>
        <taxon>Bacillaceae</taxon>
        <taxon>Pradoshia</taxon>
    </lineage>
</organism>
<evidence type="ECO:0000256" key="2">
    <source>
        <dbReference type="ARBA" id="ARBA00022741"/>
    </source>
</evidence>
<comment type="caution">
    <text evidence="6">The sequence shown here is derived from an EMBL/GenBank/DDBJ whole genome shotgun (WGS) entry which is preliminary data.</text>
</comment>
<keyword evidence="7" id="KW-1185">Reference proteome</keyword>
<protein>
    <recommendedName>
        <fullName evidence="5">ATP-grasp domain-containing protein</fullName>
    </recommendedName>
</protein>
<sequence>MKNGIILYTRKDYEKNQWFAERFIKEAPSYGMTIRLILTDFMALGSENGHLFIQYKNERWDTAPDFAINRSRNSSIARHLELMGCKVFNSADVTEVCNDKARTHQLINANGIKSVKTMFELSDWENHGMEYPLILKEVSGHGGKDVHKIEDPEQLNALVNTYQGERLLIQEMCSNPGIDIRAFCIGDEILACVKRHSEDSYKSNYSLGGRAEPYSLSNSEHQIITSILSIMKFDFVGIDFLVDENDGFLFNEIEDAVGTRTLYQNYDFGIVKKYLGHIRNNLVT</sequence>
<keyword evidence="3 4" id="KW-0067">ATP-binding</keyword>
<dbReference type="NCBIfam" id="TIGR00768">
    <property type="entry name" value="rimK_fam"/>
    <property type="match status" value="1"/>
</dbReference>
<evidence type="ECO:0000256" key="4">
    <source>
        <dbReference type="PROSITE-ProRule" id="PRU00409"/>
    </source>
</evidence>
<dbReference type="GO" id="GO:0005524">
    <property type="term" value="F:ATP binding"/>
    <property type="evidence" value="ECO:0007669"/>
    <property type="project" value="UniProtKB-UniRule"/>
</dbReference>
<gene>
    <name evidence="6" type="ORF">CYL18_08790</name>
</gene>
<dbReference type="OrthoDB" id="4426445at2"/>
<evidence type="ECO:0000256" key="1">
    <source>
        <dbReference type="ARBA" id="ARBA00022723"/>
    </source>
</evidence>
<dbReference type="Pfam" id="PF08443">
    <property type="entry name" value="RimK"/>
    <property type="match status" value="1"/>
</dbReference>
<dbReference type="Gene3D" id="3.30.470.20">
    <property type="entry name" value="ATP-grasp fold, B domain"/>
    <property type="match status" value="1"/>
</dbReference>
<proteinExistence type="predicted"/>
<dbReference type="PANTHER" id="PTHR21621:SF0">
    <property type="entry name" value="BETA-CITRYLGLUTAMATE SYNTHASE B-RELATED"/>
    <property type="match status" value="1"/>
</dbReference>
<dbReference type="SUPFAM" id="SSF56059">
    <property type="entry name" value="Glutathione synthetase ATP-binding domain-like"/>
    <property type="match status" value="1"/>
</dbReference>
<dbReference type="InterPro" id="IPR011761">
    <property type="entry name" value="ATP-grasp"/>
</dbReference>
<dbReference type="EMBL" id="PKOZ01000004">
    <property type="protein sequence ID" value="PQD95373.1"/>
    <property type="molecule type" value="Genomic_DNA"/>
</dbReference>
<dbReference type="InterPro" id="IPR013651">
    <property type="entry name" value="ATP-grasp_RimK-type"/>
</dbReference>
<evidence type="ECO:0000259" key="5">
    <source>
        <dbReference type="PROSITE" id="PS50975"/>
    </source>
</evidence>
<dbReference type="GO" id="GO:0016879">
    <property type="term" value="F:ligase activity, forming carbon-nitrogen bonds"/>
    <property type="evidence" value="ECO:0007669"/>
    <property type="project" value="TreeGrafter"/>
</dbReference>
<reference evidence="6 7" key="1">
    <citation type="submission" date="2017-12" db="EMBL/GenBank/DDBJ databases">
        <title>Taxonomic description and draft genome of Pradoshia cofamensis Gen. nov., sp. nov., a thermotolerant bacillale isolated from anterior gut of earthworm Eisenia fetida.</title>
        <authorList>
            <person name="Saha T."/>
            <person name="Chakraborty R."/>
        </authorList>
    </citation>
    <scope>NUCLEOTIDE SEQUENCE [LARGE SCALE GENOMIC DNA]</scope>
    <source>
        <strain evidence="6 7">EAG3</strain>
    </source>
</reference>
<dbReference type="InterPro" id="IPR004666">
    <property type="entry name" value="Rp_bS6_RimK/Lys_biosynth_LsyX"/>
</dbReference>
<dbReference type="GO" id="GO:0005737">
    <property type="term" value="C:cytoplasm"/>
    <property type="evidence" value="ECO:0007669"/>
    <property type="project" value="TreeGrafter"/>
</dbReference>
<evidence type="ECO:0000256" key="3">
    <source>
        <dbReference type="ARBA" id="ARBA00022840"/>
    </source>
</evidence>
<evidence type="ECO:0000313" key="6">
    <source>
        <dbReference type="EMBL" id="PQD95373.1"/>
    </source>
</evidence>
<evidence type="ECO:0000313" key="7">
    <source>
        <dbReference type="Proteomes" id="UP000239663"/>
    </source>
</evidence>
<accession>A0A2S7N034</accession>
<name>A0A2S7N034_9BACI</name>
<dbReference type="Gene3D" id="3.40.50.20">
    <property type="match status" value="1"/>
</dbReference>
<dbReference type="Proteomes" id="UP000239663">
    <property type="component" value="Unassembled WGS sequence"/>
</dbReference>
<dbReference type="AlphaFoldDB" id="A0A2S7N034"/>
<keyword evidence="1" id="KW-0479">Metal-binding</keyword>
<feature type="domain" description="ATP-grasp" evidence="5">
    <location>
        <begin position="104"/>
        <end position="279"/>
    </location>
</feature>